<evidence type="ECO:0000256" key="6">
    <source>
        <dbReference type="PROSITE-ProRule" id="PRU10141"/>
    </source>
</evidence>
<dbReference type="PROSITE" id="PS00108">
    <property type="entry name" value="PROTEIN_KINASE_ST"/>
    <property type="match status" value="1"/>
</dbReference>
<dbReference type="InterPro" id="IPR001245">
    <property type="entry name" value="Ser-Thr/Tyr_kinase_cat_dom"/>
</dbReference>
<feature type="binding site" evidence="6">
    <location>
        <position position="253"/>
    </location>
    <ligand>
        <name>ATP</name>
        <dbReference type="ChEBI" id="CHEBI:30616"/>
    </ligand>
</feature>
<evidence type="ECO:0000313" key="10">
    <source>
        <dbReference type="EnsemblProtists" id="HpaP804720"/>
    </source>
</evidence>
<feature type="region of interest" description="Disordered" evidence="8">
    <location>
        <begin position="180"/>
        <end position="209"/>
    </location>
</feature>
<dbReference type="SUPFAM" id="SSF56112">
    <property type="entry name" value="Protein kinase-like (PK-like)"/>
    <property type="match status" value="1"/>
</dbReference>
<dbReference type="eggNOG" id="KOG0192">
    <property type="taxonomic scope" value="Eukaryota"/>
</dbReference>
<keyword evidence="2" id="KW-0808">Transferase</keyword>
<dbReference type="STRING" id="559515.M4BEK2"/>
<dbReference type="HOGENOM" id="CLU_038648_0_0_1"/>
<dbReference type="InterPro" id="IPR011009">
    <property type="entry name" value="Kinase-like_dom_sf"/>
</dbReference>
<evidence type="ECO:0000256" key="8">
    <source>
        <dbReference type="SAM" id="MobiDB-lite"/>
    </source>
</evidence>
<dbReference type="GO" id="GO:0004674">
    <property type="term" value="F:protein serine/threonine kinase activity"/>
    <property type="evidence" value="ECO:0007669"/>
    <property type="project" value="UniProtKB-KW"/>
</dbReference>
<dbReference type="VEuPathDB" id="FungiDB:HpaG804720"/>
<dbReference type="Gene3D" id="1.10.510.10">
    <property type="entry name" value="Transferase(Phosphotransferase) domain 1"/>
    <property type="match status" value="1"/>
</dbReference>
<dbReference type="Gene3D" id="3.30.200.20">
    <property type="entry name" value="Phosphorylase Kinase, domain 1"/>
    <property type="match status" value="1"/>
</dbReference>
<evidence type="ECO:0000256" key="1">
    <source>
        <dbReference type="ARBA" id="ARBA00022527"/>
    </source>
</evidence>
<dbReference type="InParanoid" id="M4BEK2"/>
<evidence type="ECO:0000256" key="4">
    <source>
        <dbReference type="ARBA" id="ARBA00022777"/>
    </source>
</evidence>
<evidence type="ECO:0000256" key="3">
    <source>
        <dbReference type="ARBA" id="ARBA00022741"/>
    </source>
</evidence>
<sequence>MPLSTSRRGLSPDHIRGDFFHLCGSPIRTHTRKSPMDLDDIHGISSKRPLQSPSTFVRPAETVDLPLLPPPVPKMMKEKKKKKCQGETLGSPLDVEGHAYYYHHQSLYGVVPSSSITPIASYASRISLMTITDSKDSSRRLDSARRAGVPLCLSDWFDPIKHEDDERCRQTNALINTTTMKSRDEPESESECTVRSLQDQQQSDEAEDAMEDRFLEPQQNVDMADVTIGRVIGEGAFGKVFQASWKGRDVAMKVLVRQNLTADVVREFETEVKIMSGLHHPNICSLLGACLAPESRALVIELVEHGSLWAVLRTRRRQLSEAMRTRFVVDTARGMRYLHQFELPILHRDMKSPNLLVERDFSIKISDFGLSRVKAQIQTMTGNCGTVQWMAPEVLGNCKYTEKADVFSFGIVVWEIFTGQCPYDGMTQIQVALGVLNHDLRPVIPRSCPRFFARLIQSCWAREPSLRPSFSDIMHTFEQHVAYH</sequence>
<dbReference type="PROSITE" id="PS00107">
    <property type="entry name" value="PROTEIN_KINASE_ATP"/>
    <property type="match status" value="1"/>
</dbReference>
<feature type="region of interest" description="Disordered" evidence="8">
    <location>
        <begin position="67"/>
        <end position="87"/>
    </location>
</feature>
<keyword evidence="1 7" id="KW-0723">Serine/threonine-protein kinase</keyword>
<dbReference type="Proteomes" id="UP000011713">
    <property type="component" value="Unassembled WGS sequence"/>
</dbReference>
<dbReference type="EnsemblProtists" id="HpaT804720">
    <property type="protein sequence ID" value="HpaP804720"/>
    <property type="gene ID" value="HpaG804720"/>
</dbReference>
<proteinExistence type="inferred from homology"/>
<protein>
    <recommendedName>
        <fullName evidence="9">Protein kinase domain-containing protein</fullName>
    </recommendedName>
</protein>
<dbReference type="InterPro" id="IPR000719">
    <property type="entry name" value="Prot_kinase_dom"/>
</dbReference>
<name>M4BEK2_HYAAE</name>
<keyword evidence="4" id="KW-0418">Kinase</keyword>
<dbReference type="PRINTS" id="PR00109">
    <property type="entry name" value="TYRKINASE"/>
</dbReference>
<dbReference type="InterPro" id="IPR017441">
    <property type="entry name" value="Protein_kinase_ATP_BS"/>
</dbReference>
<dbReference type="Pfam" id="PF07714">
    <property type="entry name" value="PK_Tyr_Ser-Thr"/>
    <property type="match status" value="1"/>
</dbReference>
<evidence type="ECO:0000256" key="7">
    <source>
        <dbReference type="RuleBase" id="RU000304"/>
    </source>
</evidence>
<dbReference type="OMA" id="HVECDIL"/>
<organism evidence="10 11">
    <name type="scientific">Hyaloperonospora arabidopsidis (strain Emoy2)</name>
    <name type="common">Downy mildew agent</name>
    <name type="synonym">Peronospora arabidopsidis</name>
    <dbReference type="NCBI Taxonomy" id="559515"/>
    <lineage>
        <taxon>Eukaryota</taxon>
        <taxon>Sar</taxon>
        <taxon>Stramenopiles</taxon>
        <taxon>Oomycota</taxon>
        <taxon>Peronosporomycetes</taxon>
        <taxon>Peronosporales</taxon>
        <taxon>Peronosporaceae</taxon>
        <taxon>Hyaloperonospora</taxon>
    </lineage>
</organism>
<keyword evidence="3 6" id="KW-0547">Nucleotide-binding</keyword>
<reference evidence="11" key="1">
    <citation type="journal article" date="2010" name="Science">
        <title>Signatures of adaptation to obligate biotrophy in the Hyaloperonospora arabidopsidis genome.</title>
        <authorList>
            <person name="Baxter L."/>
            <person name="Tripathy S."/>
            <person name="Ishaque N."/>
            <person name="Boot N."/>
            <person name="Cabral A."/>
            <person name="Kemen E."/>
            <person name="Thines M."/>
            <person name="Ah-Fong A."/>
            <person name="Anderson R."/>
            <person name="Badejoko W."/>
            <person name="Bittner-Eddy P."/>
            <person name="Boore J.L."/>
            <person name="Chibucos M.C."/>
            <person name="Coates M."/>
            <person name="Dehal P."/>
            <person name="Delehaunty K."/>
            <person name="Dong S."/>
            <person name="Downton P."/>
            <person name="Dumas B."/>
            <person name="Fabro G."/>
            <person name="Fronick C."/>
            <person name="Fuerstenberg S.I."/>
            <person name="Fulton L."/>
            <person name="Gaulin E."/>
            <person name="Govers F."/>
            <person name="Hughes L."/>
            <person name="Humphray S."/>
            <person name="Jiang R.H."/>
            <person name="Judelson H."/>
            <person name="Kamoun S."/>
            <person name="Kyung K."/>
            <person name="Meijer H."/>
            <person name="Minx P."/>
            <person name="Morris P."/>
            <person name="Nelson J."/>
            <person name="Phuntumart V."/>
            <person name="Qutob D."/>
            <person name="Rehmany A."/>
            <person name="Rougon-Cardoso A."/>
            <person name="Ryden P."/>
            <person name="Torto-Alalibo T."/>
            <person name="Studholme D."/>
            <person name="Wang Y."/>
            <person name="Win J."/>
            <person name="Wood J."/>
            <person name="Clifton S.W."/>
            <person name="Rogers J."/>
            <person name="Van den Ackerveken G."/>
            <person name="Jones J.D."/>
            <person name="McDowell J.M."/>
            <person name="Beynon J."/>
            <person name="Tyler B.M."/>
        </authorList>
    </citation>
    <scope>NUCLEOTIDE SEQUENCE [LARGE SCALE GENOMIC DNA]</scope>
    <source>
        <strain evidence="11">Emoy2</strain>
    </source>
</reference>
<evidence type="ECO:0000313" key="11">
    <source>
        <dbReference type="Proteomes" id="UP000011713"/>
    </source>
</evidence>
<dbReference type="CDD" id="cd13999">
    <property type="entry name" value="STKc_MAP3K-like"/>
    <property type="match status" value="1"/>
</dbReference>
<dbReference type="PANTHER" id="PTHR44329:SF288">
    <property type="entry name" value="MITOGEN-ACTIVATED PROTEIN KINASE KINASE KINASE 20"/>
    <property type="match status" value="1"/>
</dbReference>
<dbReference type="InterPro" id="IPR051681">
    <property type="entry name" value="Ser/Thr_Kinases-Pseudokinases"/>
</dbReference>
<feature type="domain" description="Protein kinase" evidence="9">
    <location>
        <begin position="226"/>
        <end position="484"/>
    </location>
</feature>
<evidence type="ECO:0000256" key="5">
    <source>
        <dbReference type="ARBA" id="ARBA00022840"/>
    </source>
</evidence>
<accession>M4BEK2</accession>
<reference evidence="10" key="2">
    <citation type="submission" date="2015-06" db="UniProtKB">
        <authorList>
            <consortium name="EnsemblProtists"/>
        </authorList>
    </citation>
    <scope>IDENTIFICATION</scope>
    <source>
        <strain evidence="10">Emoy2</strain>
    </source>
</reference>
<keyword evidence="5 6" id="KW-0067">ATP-binding</keyword>
<dbReference type="GO" id="GO:0005524">
    <property type="term" value="F:ATP binding"/>
    <property type="evidence" value="ECO:0007669"/>
    <property type="project" value="UniProtKB-UniRule"/>
</dbReference>
<dbReference type="InterPro" id="IPR008271">
    <property type="entry name" value="Ser/Thr_kinase_AS"/>
</dbReference>
<evidence type="ECO:0000256" key="2">
    <source>
        <dbReference type="ARBA" id="ARBA00022679"/>
    </source>
</evidence>
<dbReference type="SMART" id="SM00220">
    <property type="entry name" value="S_TKc"/>
    <property type="match status" value="1"/>
</dbReference>
<dbReference type="PANTHER" id="PTHR44329">
    <property type="entry name" value="SERINE/THREONINE-PROTEIN KINASE TNNI3K-RELATED"/>
    <property type="match status" value="1"/>
</dbReference>
<dbReference type="EMBL" id="JH598180">
    <property type="status" value="NOT_ANNOTATED_CDS"/>
    <property type="molecule type" value="Genomic_DNA"/>
</dbReference>
<comment type="similarity">
    <text evidence="7">Belongs to the protein kinase superfamily.</text>
</comment>
<keyword evidence="11" id="KW-1185">Reference proteome</keyword>
<dbReference type="PROSITE" id="PS50011">
    <property type="entry name" value="PROTEIN_KINASE_DOM"/>
    <property type="match status" value="1"/>
</dbReference>
<evidence type="ECO:0000259" key="9">
    <source>
        <dbReference type="PROSITE" id="PS50011"/>
    </source>
</evidence>
<dbReference type="AlphaFoldDB" id="M4BEK2"/>